<dbReference type="FunCoup" id="G8JSW7">
    <property type="interactions" value="176"/>
</dbReference>
<protein>
    <submittedName>
        <fullName evidence="1">Uncharacterized protein</fullName>
    </submittedName>
</protein>
<keyword evidence="2" id="KW-1185">Reference proteome</keyword>
<dbReference type="Pfam" id="PF12824">
    <property type="entry name" value="MRP-L20"/>
    <property type="match status" value="1"/>
</dbReference>
<dbReference type="RefSeq" id="XP_003645937.1">
    <property type="nucleotide sequence ID" value="XM_003645889.1"/>
</dbReference>
<dbReference type="AlphaFoldDB" id="G8JSW7"/>
<dbReference type="InterPro" id="IPR024388">
    <property type="entry name" value="Ribosomal_mL58"/>
</dbReference>
<evidence type="ECO:0000313" key="1">
    <source>
        <dbReference type="EMBL" id="AET39120.1"/>
    </source>
</evidence>
<dbReference type="PANTHER" id="PTHR28266">
    <property type="entry name" value="54S RIBOSOMAL PROTEIN L20, MITOCHONDRIAL"/>
    <property type="match status" value="1"/>
</dbReference>
<dbReference type="GO" id="GO:0003735">
    <property type="term" value="F:structural constituent of ribosome"/>
    <property type="evidence" value="ECO:0007669"/>
    <property type="project" value="EnsemblFungi"/>
</dbReference>
<dbReference type="KEGG" id="erc:Ecym_4038"/>
<dbReference type="InParanoid" id="G8JSW7"/>
<dbReference type="GeneID" id="11471166"/>
<gene>
    <name evidence="1" type="ordered locus">Ecym_4038</name>
</gene>
<name>G8JSW7_ERECY</name>
<proteinExistence type="predicted"/>
<evidence type="ECO:0000313" key="2">
    <source>
        <dbReference type="Proteomes" id="UP000006790"/>
    </source>
</evidence>
<dbReference type="GO" id="GO:0005762">
    <property type="term" value="C:mitochondrial large ribosomal subunit"/>
    <property type="evidence" value="ECO:0007669"/>
    <property type="project" value="EnsemblFungi"/>
</dbReference>
<reference evidence="2" key="1">
    <citation type="journal article" date="2012" name="G3 (Bethesda)">
        <title>Pichia sorbitophila, an interspecies yeast hybrid reveals early steps of genome resolution following polyploidization.</title>
        <authorList>
            <person name="Leh Louis V."/>
            <person name="Despons L."/>
            <person name="Friedrich A."/>
            <person name="Martin T."/>
            <person name="Durrens P."/>
            <person name="Casaregola S."/>
            <person name="Neuveglise C."/>
            <person name="Fairhead C."/>
            <person name="Marck C."/>
            <person name="Cruz J.A."/>
            <person name="Straub M.L."/>
            <person name="Kugler V."/>
            <person name="Sacerdot C."/>
            <person name="Uzunov Z."/>
            <person name="Thierry A."/>
            <person name="Weiss S."/>
            <person name="Bleykasten C."/>
            <person name="De Montigny J."/>
            <person name="Jacques N."/>
            <person name="Jung P."/>
            <person name="Lemaire M."/>
            <person name="Mallet S."/>
            <person name="Morel G."/>
            <person name="Richard G.F."/>
            <person name="Sarkar A."/>
            <person name="Savel G."/>
            <person name="Schacherer J."/>
            <person name="Seret M.L."/>
            <person name="Talla E."/>
            <person name="Samson G."/>
            <person name="Jubin C."/>
            <person name="Poulain J."/>
            <person name="Vacherie B."/>
            <person name="Barbe V."/>
            <person name="Pelletier E."/>
            <person name="Sherman D.J."/>
            <person name="Westhof E."/>
            <person name="Weissenbach J."/>
            <person name="Baret P.V."/>
            <person name="Wincker P."/>
            <person name="Gaillardin C."/>
            <person name="Dujon B."/>
            <person name="Souciet J.L."/>
        </authorList>
    </citation>
    <scope>NUCLEOTIDE SEQUENCE [LARGE SCALE GENOMIC DNA]</scope>
    <source>
        <strain evidence="2">CBS 270.75 / DBVPG 7215 / KCTC 17166 / NRRL Y-17582</strain>
    </source>
</reference>
<dbReference type="HOGENOM" id="CLU_089054_1_0_1"/>
<accession>G8JSW7</accession>
<dbReference type="Proteomes" id="UP000006790">
    <property type="component" value="Chromosome 4"/>
</dbReference>
<sequence>MIRFIRGFSGTSCSPAAKDLSKAIEKSGSIHHLHGTPTIYNKTSSASNYKGYMKAKIPPGTYFTPAPSSSTGSNNSETIPKSFLPKNDIRRQFVDRLRSKDASISKNAPPLQVKGEKSYHLSPQEIREIIRLRNEDPDKYTRKVLAKKFNVSPLFISIVSDAPAERKAEMDKRLASIKLKWHPGRKVAREDRKKRKELWYRA</sequence>
<dbReference type="OrthoDB" id="6021263at2759"/>
<dbReference type="OMA" id="PEKYTRK"/>
<organism evidence="1 2">
    <name type="scientific">Eremothecium cymbalariae (strain CBS 270.75 / DBVPG 7215 / KCTC 17166 / NRRL Y-17582)</name>
    <name type="common">Yeast</name>
    <dbReference type="NCBI Taxonomy" id="931890"/>
    <lineage>
        <taxon>Eukaryota</taxon>
        <taxon>Fungi</taxon>
        <taxon>Dikarya</taxon>
        <taxon>Ascomycota</taxon>
        <taxon>Saccharomycotina</taxon>
        <taxon>Saccharomycetes</taxon>
        <taxon>Saccharomycetales</taxon>
        <taxon>Saccharomycetaceae</taxon>
        <taxon>Eremothecium</taxon>
    </lineage>
</organism>
<dbReference type="PANTHER" id="PTHR28266:SF1">
    <property type="entry name" value="LARGE RIBOSOMAL SUBUNIT PROTEIN ML58"/>
    <property type="match status" value="1"/>
</dbReference>
<dbReference type="STRING" id="931890.G8JSW7"/>
<dbReference type="EMBL" id="CP002500">
    <property type="protein sequence ID" value="AET39120.1"/>
    <property type="molecule type" value="Genomic_DNA"/>
</dbReference>
<dbReference type="eggNOG" id="ENOG502S0A4">
    <property type="taxonomic scope" value="Eukaryota"/>
</dbReference>